<evidence type="ECO:0000313" key="1">
    <source>
        <dbReference type="EMBL" id="MBX43615.1"/>
    </source>
</evidence>
<name>A0A2P2NMC5_RHIMU</name>
<organism evidence="1">
    <name type="scientific">Rhizophora mucronata</name>
    <name type="common">Asiatic mangrove</name>
    <dbReference type="NCBI Taxonomy" id="61149"/>
    <lineage>
        <taxon>Eukaryota</taxon>
        <taxon>Viridiplantae</taxon>
        <taxon>Streptophyta</taxon>
        <taxon>Embryophyta</taxon>
        <taxon>Tracheophyta</taxon>
        <taxon>Spermatophyta</taxon>
        <taxon>Magnoliopsida</taxon>
        <taxon>eudicotyledons</taxon>
        <taxon>Gunneridae</taxon>
        <taxon>Pentapetalae</taxon>
        <taxon>rosids</taxon>
        <taxon>fabids</taxon>
        <taxon>Malpighiales</taxon>
        <taxon>Rhizophoraceae</taxon>
        <taxon>Rhizophora</taxon>
    </lineage>
</organism>
<proteinExistence type="predicted"/>
<dbReference type="AlphaFoldDB" id="A0A2P2NMC5"/>
<reference evidence="1" key="1">
    <citation type="submission" date="2018-02" db="EMBL/GenBank/DDBJ databases">
        <title>Rhizophora mucronata_Transcriptome.</title>
        <authorList>
            <person name="Meera S.P."/>
            <person name="Sreeshan A."/>
            <person name="Augustine A."/>
        </authorList>
    </citation>
    <scope>NUCLEOTIDE SEQUENCE</scope>
    <source>
        <tissue evidence="1">Leaf</tissue>
    </source>
</reference>
<sequence length="69" mass="8151">MVQCKLYERPEIEKPCLHSIKKLLEFSFEYFLPYTSYGVSYPSKGIMLKITVLCSTRDNNKNLHQFLCL</sequence>
<protein>
    <submittedName>
        <fullName evidence="1">Uncharacterized protein</fullName>
    </submittedName>
</protein>
<accession>A0A2P2NMC5</accession>
<dbReference type="EMBL" id="GGEC01063131">
    <property type="protein sequence ID" value="MBX43615.1"/>
    <property type="molecule type" value="Transcribed_RNA"/>
</dbReference>